<dbReference type="PANTHER" id="PTHR23521:SF3">
    <property type="entry name" value="MFS TRANSPORTER"/>
    <property type="match status" value="1"/>
</dbReference>
<proteinExistence type="predicted"/>
<feature type="domain" description="Major facilitator superfamily (MFS) profile" evidence="6">
    <location>
        <begin position="27"/>
        <end position="415"/>
    </location>
</feature>
<feature type="transmembrane region" description="Helical" evidence="5">
    <location>
        <begin position="326"/>
        <end position="349"/>
    </location>
</feature>
<gene>
    <name evidence="7" type="ORF">rosag_17440</name>
</gene>
<feature type="transmembrane region" description="Helical" evidence="5">
    <location>
        <begin position="387"/>
        <end position="407"/>
    </location>
</feature>
<feature type="transmembrane region" description="Helical" evidence="5">
    <location>
        <begin position="299"/>
        <end position="320"/>
    </location>
</feature>
<sequence>MRAAPLAASPSASPVASPDDTHPLRWRTLALLAVAELLGMSLWFAASAVSPQYRALWALSADQAGWLTTVVNLGFVLGTALSALLNLADVVPARRLFALSAVAGAAVNALVLTADGYGAALFWRLLTGVCLAGVYPPAMKMIATWFRARRGLAVGTIVGALTVGKATPYLVHAIPGAGIAPVALTASLGALLAASLVWFGYRDGPYPFPPRPFEWGLVGRIVREPRWRLSTGGYLGHMWELYAAWTWLPVFLAASIAARDPSAGARGESIASAIAFAALAVGGIGCVWGGLAADRRGRAWLVTLAMAMSGACALGIGLAFGRPLWLVVPIALAWGFFVIADSAQFSVLVTESVPPDAVGTALTLQTSIGFLLTSVTIQLVPRLAERIGWAWAFPVLAVGPALGIASIRRLVARTRRAAS</sequence>
<dbReference type="Proteomes" id="UP001161325">
    <property type="component" value="Unassembled WGS sequence"/>
</dbReference>
<dbReference type="GO" id="GO:0005886">
    <property type="term" value="C:plasma membrane"/>
    <property type="evidence" value="ECO:0007669"/>
    <property type="project" value="TreeGrafter"/>
</dbReference>
<evidence type="ECO:0000256" key="4">
    <source>
        <dbReference type="SAM" id="MobiDB-lite"/>
    </source>
</evidence>
<dbReference type="AlphaFoldDB" id="A0AA37Q8X4"/>
<evidence type="ECO:0000256" key="1">
    <source>
        <dbReference type="ARBA" id="ARBA00022692"/>
    </source>
</evidence>
<dbReference type="SUPFAM" id="SSF103473">
    <property type="entry name" value="MFS general substrate transporter"/>
    <property type="match status" value="1"/>
</dbReference>
<feature type="region of interest" description="Disordered" evidence="4">
    <location>
        <begin position="1"/>
        <end position="20"/>
    </location>
</feature>
<feature type="transmembrane region" description="Helical" evidence="5">
    <location>
        <begin position="120"/>
        <end position="139"/>
    </location>
</feature>
<feature type="transmembrane region" description="Helical" evidence="5">
    <location>
        <begin position="151"/>
        <end position="171"/>
    </location>
</feature>
<dbReference type="Pfam" id="PF07690">
    <property type="entry name" value="MFS_1"/>
    <property type="match status" value="1"/>
</dbReference>
<protein>
    <submittedName>
        <fullName evidence="7">MFS transporter</fullName>
    </submittedName>
</protein>
<evidence type="ECO:0000313" key="8">
    <source>
        <dbReference type="Proteomes" id="UP001161325"/>
    </source>
</evidence>
<feature type="compositionally biased region" description="Low complexity" evidence="4">
    <location>
        <begin position="1"/>
        <end position="18"/>
    </location>
</feature>
<evidence type="ECO:0000313" key="7">
    <source>
        <dbReference type="EMBL" id="GLC25231.1"/>
    </source>
</evidence>
<evidence type="ECO:0000256" key="2">
    <source>
        <dbReference type="ARBA" id="ARBA00022989"/>
    </source>
</evidence>
<organism evidence="7 8">
    <name type="scientific">Roseisolibacter agri</name>
    <dbReference type="NCBI Taxonomy" id="2014610"/>
    <lineage>
        <taxon>Bacteria</taxon>
        <taxon>Pseudomonadati</taxon>
        <taxon>Gemmatimonadota</taxon>
        <taxon>Gemmatimonadia</taxon>
        <taxon>Gemmatimonadales</taxon>
        <taxon>Gemmatimonadaceae</taxon>
        <taxon>Roseisolibacter</taxon>
    </lineage>
</organism>
<evidence type="ECO:0000259" key="6">
    <source>
        <dbReference type="PROSITE" id="PS50850"/>
    </source>
</evidence>
<keyword evidence="3 5" id="KW-0472">Membrane</keyword>
<feature type="transmembrane region" description="Helical" evidence="5">
    <location>
        <begin position="361"/>
        <end position="381"/>
    </location>
</feature>
<dbReference type="InterPro" id="IPR011701">
    <property type="entry name" value="MFS"/>
</dbReference>
<keyword evidence="8" id="KW-1185">Reference proteome</keyword>
<dbReference type="EMBL" id="BRXS01000002">
    <property type="protein sequence ID" value="GLC25231.1"/>
    <property type="molecule type" value="Genomic_DNA"/>
</dbReference>
<feature type="transmembrane region" description="Helical" evidence="5">
    <location>
        <begin position="96"/>
        <end position="114"/>
    </location>
</feature>
<dbReference type="InterPro" id="IPR020846">
    <property type="entry name" value="MFS_dom"/>
</dbReference>
<feature type="transmembrane region" description="Helical" evidence="5">
    <location>
        <begin position="66"/>
        <end position="84"/>
    </location>
</feature>
<reference evidence="7" key="1">
    <citation type="submission" date="2022-08" db="EMBL/GenBank/DDBJ databases">
        <title>Draft genome sequencing of Roseisolibacter agri AW1220.</title>
        <authorList>
            <person name="Tobiishi Y."/>
            <person name="Tonouchi A."/>
        </authorList>
    </citation>
    <scope>NUCLEOTIDE SEQUENCE</scope>
    <source>
        <strain evidence="7">AW1220</strain>
    </source>
</reference>
<comment type="caution">
    <text evidence="7">The sequence shown here is derived from an EMBL/GenBank/DDBJ whole genome shotgun (WGS) entry which is preliminary data.</text>
</comment>
<accession>A0AA37Q8X4</accession>
<dbReference type="InterPro" id="IPR036259">
    <property type="entry name" value="MFS_trans_sf"/>
</dbReference>
<dbReference type="Gene3D" id="1.20.1250.20">
    <property type="entry name" value="MFS general substrate transporter like domains"/>
    <property type="match status" value="2"/>
</dbReference>
<dbReference type="RefSeq" id="WP_284349676.1">
    <property type="nucleotide sequence ID" value="NZ_BRXS01000002.1"/>
</dbReference>
<name>A0AA37Q8X4_9BACT</name>
<keyword evidence="1 5" id="KW-0812">Transmembrane</keyword>
<dbReference type="PROSITE" id="PS50850">
    <property type="entry name" value="MFS"/>
    <property type="match status" value="1"/>
</dbReference>
<feature type="transmembrane region" description="Helical" evidence="5">
    <location>
        <begin position="29"/>
        <end position="46"/>
    </location>
</feature>
<feature type="transmembrane region" description="Helical" evidence="5">
    <location>
        <begin position="270"/>
        <end position="292"/>
    </location>
</feature>
<evidence type="ECO:0000256" key="3">
    <source>
        <dbReference type="ARBA" id="ARBA00023136"/>
    </source>
</evidence>
<dbReference type="PANTHER" id="PTHR23521">
    <property type="entry name" value="TRANSPORTER MFS SUPERFAMILY"/>
    <property type="match status" value="1"/>
</dbReference>
<feature type="transmembrane region" description="Helical" evidence="5">
    <location>
        <begin position="239"/>
        <end position="258"/>
    </location>
</feature>
<feature type="transmembrane region" description="Helical" evidence="5">
    <location>
        <begin position="177"/>
        <end position="201"/>
    </location>
</feature>
<dbReference type="GO" id="GO:0022857">
    <property type="term" value="F:transmembrane transporter activity"/>
    <property type="evidence" value="ECO:0007669"/>
    <property type="project" value="InterPro"/>
</dbReference>
<evidence type="ECO:0000256" key="5">
    <source>
        <dbReference type="SAM" id="Phobius"/>
    </source>
</evidence>
<keyword evidence="2 5" id="KW-1133">Transmembrane helix</keyword>